<reference evidence="1" key="1">
    <citation type="journal article" date="2023" name="bioRxiv">
        <title>Improved chromosome-level genome assembly for marigold (Tagetes erecta).</title>
        <authorList>
            <person name="Jiang F."/>
            <person name="Yuan L."/>
            <person name="Wang S."/>
            <person name="Wang H."/>
            <person name="Xu D."/>
            <person name="Wang A."/>
            <person name="Fan W."/>
        </authorList>
    </citation>
    <scope>NUCLEOTIDE SEQUENCE</scope>
    <source>
        <strain evidence="1">WSJ</strain>
        <tissue evidence="1">Leaf</tissue>
    </source>
</reference>
<protein>
    <recommendedName>
        <fullName evidence="3">Triacylglycerol lipase</fullName>
    </recommendedName>
</protein>
<dbReference type="PANTHER" id="PTHR31479">
    <property type="entry name" value="ALPHA/BETA-HYDROLASES SUPERFAMILY PROTEIN"/>
    <property type="match status" value="1"/>
</dbReference>
<evidence type="ECO:0000313" key="1">
    <source>
        <dbReference type="EMBL" id="KAK1426626.1"/>
    </source>
</evidence>
<dbReference type="EMBL" id="JAUHHV010000004">
    <property type="protein sequence ID" value="KAK1426626.1"/>
    <property type="molecule type" value="Genomic_DNA"/>
</dbReference>
<dbReference type="PANTHER" id="PTHR31479:SF4">
    <property type="entry name" value="FUNGAL LIPASE-LIKE DOMAIN-CONTAINING PROTEIN"/>
    <property type="match status" value="1"/>
</dbReference>
<dbReference type="SUPFAM" id="SSF53474">
    <property type="entry name" value="alpha/beta-Hydrolases"/>
    <property type="match status" value="1"/>
</dbReference>
<name>A0AAD8KSY9_TARER</name>
<sequence length="344" mass="39950">MASQPEIFDVSGPLHLLPSFDWRNTFHRRSLAASLVQGVYSLERDRQRASINEEPDTHASPWWEQFQFQLNHVLVDEGDLSYFGAIFELKYAHPYFYQSSPCPPRYVIAFRGTMITNFTRFEDMKLNLKCVFDKLEESARFRVAFEAVWNMVAVAGHANVWLAGHSLGASIAMLVGRNMAKSRFRLETYLFNPPFISVPIEKMIKYEPLKHGVRIVGSLMTAGIATVTNSYREDSEEDLFIVLSEWAPYVFVNPSDPICSEYIGYFEHREKMEEIGYGKIERISTRYSFGSLVRRDLEPLHIVPTAYMTVNVSPSEDFRQAHGIVQWWQPHFQWQSKLYKFKTL</sequence>
<organism evidence="1 2">
    <name type="scientific">Tagetes erecta</name>
    <name type="common">African marigold</name>
    <dbReference type="NCBI Taxonomy" id="13708"/>
    <lineage>
        <taxon>Eukaryota</taxon>
        <taxon>Viridiplantae</taxon>
        <taxon>Streptophyta</taxon>
        <taxon>Embryophyta</taxon>
        <taxon>Tracheophyta</taxon>
        <taxon>Spermatophyta</taxon>
        <taxon>Magnoliopsida</taxon>
        <taxon>eudicotyledons</taxon>
        <taxon>Gunneridae</taxon>
        <taxon>Pentapetalae</taxon>
        <taxon>asterids</taxon>
        <taxon>campanulids</taxon>
        <taxon>Asterales</taxon>
        <taxon>Asteraceae</taxon>
        <taxon>Asteroideae</taxon>
        <taxon>Heliantheae alliance</taxon>
        <taxon>Tageteae</taxon>
        <taxon>Tagetes</taxon>
    </lineage>
</organism>
<evidence type="ECO:0000313" key="2">
    <source>
        <dbReference type="Proteomes" id="UP001229421"/>
    </source>
</evidence>
<accession>A0AAD8KSY9</accession>
<gene>
    <name evidence="1" type="ORF">QVD17_15303</name>
</gene>
<dbReference type="Gene3D" id="3.40.50.1820">
    <property type="entry name" value="alpha/beta hydrolase"/>
    <property type="match status" value="1"/>
</dbReference>
<dbReference type="Proteomes" id="UP001229421">
    <property type="component" value="Unassembled WGS sequence"/>
</dbReference>
<keyword evidence="2" id="KW-1185">Reference proteome</keyword>
<dbReference type="AlphaFoldDB" id="A0AAD8KSY9"/>
<comment type="caution">
    <text evidence="1">The sequence shown here is derived from an EMBL/GenBank/DDBJ whole genome shotgun (WGS) entry which is preliminary data.</text>
</comment>
<dbReference type="InterPro" id="IPR029058">
    <property type="entry name" value="AB_hydrolase_fold"/>
</dbReference>
<proteinExistence type="predicted"/>
<evidence type="ECO:0008006" key="3">
    <source>
        <dbReference type="Google" id="ProtNLM"/>
    </source>
</evidence>